<dbReference type="GO" id="GO:0005524">
    <property type="term" value="F:ATP binding"/>
    <property type="evidence" value="ECO:0007669"/>
    <property type="project" value="UniProtKB-KW"/>
</dbReference>
<dbReference type="InterPro" id="IPR002298">
    <property type="entry name" value="DNA_polymerase_A"/>
</dbReference>
<feature type="region of interest" description="Disordered" evidence="7">
    <location>
        <begin position="1"/>
        <end position="45"/>
    </location>
</feature>
<dbReference type="GO" id="GO:0003677">
    <property type="term" value="F:DNA binding"/>
    <property type="evidence" value="ECO:0007669"/>
    <property type="project" value="InterPro"/>
</dbReference>
<dbReference type="FunFam" id="1.10.150.20:FF:000070">
    <property type="entry name" value="DNA polymerase I, putative"/>
    <property type="match status" value="1"/>
</dbReference>
<feature type="domain" description="Helicase C-terminal" evidence="9">
    <location>
        <begin position="470"/>
        <end position="674"/>
    </location>
</feature>
<dbReference type="InterPro" id="IPR043502">
    <property type="entry name" value="DNA/RNA_pol_sf"/>
</dbReference>
<dbReference type="GO" id="GO:0006261">
    <property type="term" value="P:DNA-templated DNA replication"/>
    <property type="evidence" value="ECO:0007669"/>
    <property type="project" value="InterPro"/>
</dbReference>
<keyword evidence="11" id="KW-1185">Reference proteome</keyword>
<dbReference type="InterPro" id="IPR001098">
    <property type="entry name" value="DNA-dir_DNA_pol_A_palm_dom"/>
</dbReference>
<dbReference type="InterPro" id="IPR027417">
    <property type="entry name" value="P-loop_NTPase"/>
</dbReference>
<organism evidence="10 11">
    <name type="scientific">Polypedilum vanderplanki</name>
    <name type="common">Sleeping chironomid midge</name>
    <dbReference type="NCBI Taxonomy" id="319348"/>
    <lineage>
        <taxon>Eukaryota</taxon>
        <taxon>Metazoa</taxon>
        <taxon>Ecdysozoa</taxon>
        <taxon>Arthropoda</taxon>
        <taxon>Hexapoda</taxon>
        <taxon>Insecta</taxon>
        <taxon>Pterygota</taxon>
        <taxon>Neoptera</taxon>
        <taxon>Endopterygota</taxon>
        <taxon>Diptera</taxon>
        <taxon>Nematocera</taxon>
        <taxon>Chironomoidea</taxon>
        <taxon>Chironomidae</taxon>
        <taxon>Chironominae</taxon>
        <taxon>Polypedilum</taxon>
        <taxon>Polypedilum</taxon>
    </lineage>
</organism>
<dbReference type="SMART" id="SM00482">
    <property type="entry name" value="POLAc"/>
    <property type="match status" value="1"/>
</dbReference>
<evidence type="ECO:0000259" key="8">
    <source>
        <dbReference type="PROSITE" id="PS51192"/>
    </source>
</evidence>
<evidence type="ECO:0000256" key="4">
    <source>
        <dbReference type="ARBA" id="ARBA00022840"/>
    </source>
</evidence>
<dbReference type="Pfam" id="PF00271">
    <property type="entry name" value="Helicase_C"/>
    <property type="match status" value="1"/>
</dbReference>
<dbReference type="Gene3D" id="3.30.70.370">
    <property type="match status" value="1"/>
</dbReference>
<dbReference type="InterPro" id="IPR014001">
    <property type="entry name" value="Helicase_ATP-bd"/>
</dbReference>
<dbReference type="Pfam" id="PF00270">
    <property type="entry name" value="DEAD"/>
    <property type="match status" value="1"/>
</dbReference>
<feature type="compositionally biased region" description="Polar residues" evidence="7">
    <location>
        <begin position="1"/>
        <end position="14"/>
    </location>
</feature>
<evidence type="ECO:0000256" key="2">
    <source>
        <dbReference type="ARBA" id="ARBA00022741"/>
    </source>
</evidence>
<dbReference type="Pfam" id="PF21099">
    <property type="entry name" value="POLQ_helical"/>
    <property type="match status" value="1"/>
</dbReference>
<dbReference type="Proteomes" id="UP001107558">
    <property type="component" value="Chromosome 1"/>
</dbReference>
<dbReference type="EMBL" id="JADBJN010000001">
    <property type="protein sequence ID" value="KAG5680137.1"/>
    <property type="molecule type" value="Genomic_DNA"/>
</dbReference>
<comment type="subcellular location">
    <subcellularLocation>
        <location evidence="1">Nucleus</location>
    </subcellularLocation>
</comment>
<dbReference type="CDD" id="cd18795">
    <property type="entry name" value="SF2_C_Ski2"/>
    <property type="match status" value="1"/>
</dbReference>
<dbReference type="Pfam" id="PF20470">
    <property type="entry name" value="HTH_61"/>
    <property type="match status" value="1"/>
</dbReference>
<accession>A0A9J6CD76</accession>
<dbReference type="SMART" id="SM00487">
    <property type="entry name" value="DEXDc"/>
    <property type="match status" value="1"/>
</dbReference>
<evidence type="ECO:0000256" key="7">
    <source>
        <dbReference type="SAM" id="MobiDB-lite"/>
    </source>
</evidence>
<keyword evidence="6" id="KW-0539">Nucleus</keyword>
<reference evidence="10" key="1">
    <citation type="submission" date="2021-03" db="EMBL/GenBank/DDBJ databases">
        <title>Chromosome level genome of the anhydrobiotic midge Polypedilum vanderplanki.</title>
        <authorList>
            <person name="Yoshida Y."/>
            <person name="Kikawada T."/>
            <person name="Gusev O."/>
        </authorList>
    </citation>
    <scope>NUCLEOTIDE SEQUENCE</scope>
    <source>
        <strain evidence="10">NIAS01</strain>
        <tissue evidence="10">Whole body or cell culture</tissue>
    </source>
</reference>
<protein>
    <recommendedName>
        <fullName evidence="12">DNA-directed DNA polymerase</fullName>
    </recommendedName>
</protein>
<dbReference type="Gene3D" id="3.40.50.300">
    <property type="entry name" value="P-loop containing nucleotide triphosphate hydrolases"/>
    <property type="match status" value="2"/>
</dbReference>
<dbReference type="InterPro" id="IPR048960">
    <property type="entry name" value="POLQ-like_helical"/>
</dbReference>
<comment type="caution">
    <text evidence="10">The sequence shown here is derived from an EMBL/GenBank/DDBJ whole genome shotgun (WGS) entry which is preliminary data.</text>
</comment>
<evidence type="ECO:0000313" key="11">
    <source>
        <dbReference type="Proteomes" id="UP001107558"/>
    </source>
</evidence>
<dbReference type="PANTHER" id="PTHR10133">
    <property type="entry name" value="DNA POLYMERASE I"/>
    <property type="match status" value="1"/>
</dbReference>
<dbReference type="CDD" id="cd18026">
    <property type="entry name" value="DEXHc_POLQ-like"/>
    <property type="match status" value="1"/>
</dbReference>
<dbReference type="SUPFAM" id="SSF158702">
    <property type="entry name" value="Sec63 N-terminal domain-like"/>
    <property type="match status" value="1"/>
</dbReference>
<keyword evidence="5" id="KW-0234">DNA repair</keyword>
<feature type="domain" description="Helicase ATP-binding" evidence="8">
    <location>
        <begin position="256"/>
        <end position="429"/>
    </location>
</feature>
<dbReference type="InterPro" id="IPR046931">
    <property type="entry name" value="HTH_61"/>
</dbReference>
<dbReference type="Pfam" id="PF00476">
    <property type="entry name" value="DNA_pol_A"/>
    <property type="match status" value="1"/>
</dbReference>
<dbReference type="GO" id="GO:0097681">
    <property type="term" value="P:double-strand break repair via alternative nonhomologous end joining"/>
    <property type="evidence" value="ECO:0007669"/>
    <property type="project" value="TreeGrafter"/>
</dbReference>
<dbReference type="PROSITE" id="PS51194">
    <property type="entry name" value="HELICASE_CTER"/>
    <property type="match status" value="1"/>
</dbReference>
<evidence type="ECO:0000256" key="3">
    <source>
        <dbReference type="ARBA" id="ARBA00022763"/>
    </source>
</evidence>
<evidence type="ECO:0000259" key="9">
    <source>
        <dbReference type="PROSITE" id="PS51194"/>
    </source>
</evidence>
<dbReference type="SUPFAM" id="SSF52540">
    <property type="entry name" value="P-loop containing nucleoside triphosphate hydrolases"/>
    <property type="match status" value="1"/>
</dbReference>
<proteinExistence type="predicted"/>
<dbReference type="GO" id="GO:0003887">
    <property type="term" value="F:DNA-directed DNA polymerase activity"/>
    <property type="evidence" value="ECO:0007669"/>
    <property type="project" value="InterPro"/>
</dbReference>
<dbReference type="Gene3D" id="3.30.420.10">
    <property type="entry name" value="Ribonuclease H-like superfamily/Ribonuclease H"/>
    <property type="match status" value="1"/>
</dbReference>
<evidence type="ECO:0000256" key="5">
    <source>
        <dbReference type="ARBA" id="ARBA00023204"/>
    </source>
</evidence>
<name>A0A9J6CD76_POLVA</name>
<evidence type="ECO:0000313" key="10">
    <source>
        <dbReference type="EMBL" id="KAG5680137.1"/>
    </source>
</evidence>
<gene>
    <name evidence="10" type="ORF">PVAND_009662</name>
</gene>
<keyword evidence="2" id="KW-0547">Nucleotide-binding</keyword>
<dbReference type="SMART" id="SM00490">
    <property type="entry name" value="HELICc"/>
    <property type="match status" value="1"/>
</dbReference>
<dbReference type="OrthoDB" id="275278at2759"/>
<feature type="region of interest" description="Disordered" evidence="7">
    <location>
        <begin position="58"/>
        <end position="82"/>
    </location>
</feature>
<dbReference type="PRINTS" id="PR00868">
    <property type="entry name" value="DNAPOLI"/>
</dbReference>
<feature type="compositionally biased region" description="Polar residues" evidence="7">
    <location>
        <begin position="73"/>
        <end position="82"/>
    </location>
</feature>
<evidence type="ECO:0008006" key="12">
    <source>
        <dbReference type="Google" id="ProtNLM"/>
    </source>
</evidence>
<dbReference type="InterPro" id="IPR001650">
    <property type="entry name" value="Helicase_C-like"/>
</dbReference>
<dbReference type="PANTHER" id="PTHR10133:SF62">
    <property type="entry name" value="DNA POLYMERASE THETA"/>
    <property type="match status" value="1"/>
</dbReference>
<evidence type="ECO:0000256" key="6">
    <source>
        <dbReference type="ARBA" id="ARBA00023242"/>
    </source>
</evidence>
<dbReference type="InterPro" id="IPR011545">
    <property type="entry name" value="DEAD/DEAH_box_helicase_dom"/>
</dbReference>
<dbReference type="GO" id="GO:0005634">
    <property type="term" value="C:nucleus"/>
    <property type="evidence" value="ECO:0007669"/>
    <property type="project" value="UniProtKB-SubCell"/>
</dbReference>
<sequence length="1791" mass="205675">MEDSSSFGIGNDTLNEIEKQEREYLEKDLIESSHTEESSEENIQNNFSSLSCRIKNASQRNCEKRKKQKKSITESAMSTPKSDNITSISKLLNTNSIDRMNFSAWERSIEQMISPAVVLKNNISRRKSIIELEIDGELDIQKTAPICELYDSDIITFVQPHEKENRDVYQNATQFIDQNISDKRLIESFHNESIISKSKLETAHSQDYKHKSLIVDTTKNLKYLSNWNLPTSIVNEYRKMGVEEMFQWQCECLQNQKVLFEGANLVYSAPTSSGKTFVSEILMIKNILEKKKKVLFILPFISVVREKINYLQGLLRSSGIRVDGYFGGYQAAGGFDSLNLVICTIEKANSIVNRLLEQDKLNDLGLIVIDEIHLISDSSRGYILELLLTKVLFMCQKYNHKVQLVGMSATLPNVDLLCKWLKSEFYITNYRPVDLKEMIKIDKSIYTCDMKFIRTIENKWSEFFANDADDIFELIMETILENYQLIVFCPSKEWCENICTTFSRGIHKILKDQPDILEKVMNKEKIETIVIQGKSLATGIDQMLHICLKYASAFHHAGLTTDERELVEMGFKEGIIKVLFATSTLSAGVNLPARRVIIRTPLFGSKIMSNLTYRQMIGRAGRKGKDTLGESILVCNASNSRMGKELIETPLSSISSCLDVDNYAHFKRALLEIIAANMANTKEELELFINQTLYCQEHQIDFTYFESTTSEELKAFVEHKTQKSVNDLNTRNSIDKDDPIKNSMKFLLEYDFIRLHTDDDTNELKFVPTRFGIACLSSAMPPKDGFMLLTELQKARQNFVLECDLHAIYLCTPFSVTYQLQQIDWTYFIELYDKLPEKMRRVGEMVGVSDKFLIKAITGRQNKDWHSQQIHKRFYTALALQELVNEEPIMEVSKKYKIPRGLLQSLQQSAATFAAILTTFCQSLQWNLLVLILKQFRERLYFGIHPDLIDLMKISSISSTRVARALYNSGIINLTMLANSKKLQIEDILLSSNDDSSGSFFLSGKAISMTAQEMAKLLISDAQTFVQNELGLKDIKWNDEEETKENVNKSRDEEELKEEVFKSPNAIALKRKRESDYLIEHHTPSANESLKQQLKTPASKKINLDASIEYKKKLRSSFGKTSSPAIIEENKSKDNSSLFKNSDISLDMEAPCDITNYIDMIDALEDGKSYAKFAREILKQSSISMSIGLAKIEIKALAIGGNLLKNDSLKDQKFNFMLDEKRYVSCVCITFDSNNNQVYYLDMQNKKKELIVNAKNLLKKLFSKNDLTIIFYESRPNLKVLKYLEIEVSDVSAKIYDTRLASWIMDPDNILNWQEMITKFASDQIKIFDFVNQVKTAGSLGLNYKHFIEPQIRAGVECFLLKAISKTQLKFLEHKSKLQKVLESLEMPIQCVLVKMENQGFPVNKNKLHESIERSSFLQKQLEDYIFMLNGNRKFDLTSSKEVAKVVGIHRSLAKKKISTAKNVLAKIDLPIAESIMTYRTLVKTLSNIQPMTHIVKNDRVFSSSFSLTQTGRISMHEPNLQNVTKDFTVEYKDRKGLTHKELISFRSVFECKKGKMLISADFCQLEMRILTHLCKDPKLTEIMRCGNEDVFRKIAAKWNQIDEKNVTMTQRNQTKQLCYGIIYGMGNKALSENMNVDEEVSAKITEEFHKTYPYIRRYTESIIKKTKEKGYIETVTCRRRYLPSINSEDSSERSKAERQALNSTIQGSASDLVKNAILRMEKNLKKKNLQNECHLVLHLHDELFYEVSEEYLKETADILINSMENCVKLNVPLLVKIKTGNSWGNLKENF</sequence>
<dbReference type="FunFam" id="3.40.50.300:FF:000813">
    <property type="entry name" value="helicase POLQ-like isoform X1"/>
    <property type="match status" value="1"/>
</dbReference>
<dbReference type="SUPFAM" id="SSF56672">
    <property type="entry name" value="DNA/RNA polymerases"/>
    <property type="match status" value="1"/>
</dbReference>
<dbReference type="InterPro" id="IPR036397">
    <property type="entry name" value="RNaseH_sf"/>
</dbReference>
<dbReference type="Gene3D" id="1.10.150.20">
    <property type="entry name" value="5' to 3' exonuclease, C-terminal subdomain"/>
    <property type="match status" value="1"/>
</dbReference>
<dbReference type="CDD" id="cd08638">
    <property type="entry name" value="DNA_pol_A_theta"/>
    <property type="match status" value="1"/>
</dbReference>
<dbReference type="PROSITE" id="PS51192">
    <property type="entry name" value="HELICASE_ATP_BIND_1"/>
    <property type="match status" value="1"/>
</dbReference>
<keyword evidence="3" id="KW-0227">DNA damage</keyword>
<dbReference type="Gene3D" id="1.10.3380.20">
    <property type="match status" value="1"/>
</dbReference>
<feature type="compositionally biased region" description="Basic and acidic residues" evidence="7">
    <location>
        <begin position="16"/>
        <end position="37"/>
    </location>
</feature>
<keyword evidence="4" id="KW-0067">ATP-binding</keyword>
<evidence type="ECO:0000256" key="1">
    <source>
        <dbReference type="ARBA" id="ARBA00004123"/>
    </source>
</evidence>